<dbReference type="AlphaFoldDB" id="A0A9X3FGA8"/>
<dbReference type="Pfam" id="PF18939">
    <property type="entry name" value="DUF5686"/>
    <property type="match status" value="1"/>
</dbReference>
<sequence>MKNSKQYLKRKFNSLSNLFLQYTLLFIVLMTCNTTIAQTSVLSGFVTDSETGDPIPYVNIIVKNTLTGTTTDTAGVYKLAYPNSNDTLIFSAIGFYPIEKIIPRTYLSSLSVQLMPETFDISEIKITPDEGPMRLLFNNIQKNKAKNNPAQFSKYSYRKYTKWRYQLNNVKDKMINTKAFKHHENVFKTASDSSKYLPLYFSEQLVFNEVQKNPPLQKSTVIADKTNGVGVLNDLEISGYTSALDLEVNYYDNFINLFTQNFVSPIAENGWFYYKYFLADSMQVDSQMIYRVNYQPRRKGENTLKGYFLVEDQCFSIMEIDGDLSITSNINFLKALRLKSNYTFVNDTTPFYQRVQIDALFDYIPFKTGKQDSKRLSLFYTQTADIDQVTINPTAEIKLSNKNAKYETVKLPNAYNRDSLFWQENRLEALTEKDKLATVVIDSITEIKTIKILNNLANMSMTSYYDIGKIELGPYTSFFNTNKVEGYHFFVGARTSEEISKRMLFWGGIGYGTRNKKVNYSLGYGFLFPTSNRQVLKVYYDDKMIRHGENEKILNLYENAFTPTENNLISQLLKHDVLDEIFREQKIATSYEYEWYPGLLNKLSINYTQHESPEFYPFLRNNLPLNSVSAFEVSLDTRWSHEEKLIDHGFLRLYMDTEYPIVHFTVGGGRTFYDHESNYYGKLATTVKQAVNIGQSQLDYAVEAGVFLGKLPYTMLDIPRGNETYGLYRYDFNMLNYLEYVHDKYVHTYIDYHMNGFLIRRLPLLRETGFREVFSSKIMVGRVNNKHQDVVAFPASITTMKNPYIELGAGLENILSMFRIEAIWRVTPKSTIGAPSFGFRALFYIGL</sequence>
<dbReference type="Gene3D" id="2.60.40.1120">
    <property type="entry name" value="Carboxypeptidase-like, regulatory domain"/>
    <property type="match status" value="1"/>
</dbReference>
<comment type="caution">
    <text evidence="1">The sequence shown here is derived from an EMBL/GenBank/DDBJ whole genome shotgun (WGS) entry which is preliminary data.</text>
</comment>
<accession>A0A9X3FGA8</accession>
<keyword evidence="2" id="KW-1185">Reference proteome</keyword>
<evidence type="ECO:0000313" key="1">
    <source>
        <dbReference type="EMBL" id="MCY1722630.1"/>
    </source>
</evidence>
<dbReference type="InterPro" id="IPR008969">
    <property type="entry name" value="CarboxyPept-like_regulatory"/>
</dbReference>
<protein>
    <submittedName>
        <fullName evidence="1">DUF5686 family protein</fullName>
    </submittedName>
</protein>
<dbReference type="InterPro" id="IPR043741">
    <property type="entry name" value="DUF5686"/>
</dbReference>
<reference evidence="1" key="1">
    <citation type="submission" date="2022-11" db="EMBL/GenBank/DDBJ databases">
        <title>Marilongibacter aestuarii gen. nov., sp. nov., isolated from tidal flat sediment.</title>
        <authorList>
            <person name="Jiayan W."/>
        </authorList>
    </citation>
    <scope>NUCLEOTIDE SEQUENCE</scope>
    <source>
        <strain evidence="1">Z1-6</strain>
    </source>
</reference>
<dbReference type="SUPFAM" id="SSF49464">
    <property type="entry name" value="Carboxypeptidase regulatory domain-like"/>
    <property type="match status" value="1"/>
</dbReference>
<evidence type="ECO:0000313" key="2">
    <source>
        <dbReference type="Proteomes" id="UP001145087"/>
    </source>
</evidence>
<dbReference type="RefSeq" id="WP_343334954.1">
    <property type="nucleotide sequence ID" value="NZ_JAPOHD010000061.1"/>
</dbReference>
<dbReference type="Proteomes" id="UP001145087">
    <property type="component" value="Unassembled WGS sequence"/>
</dbReference>
<dbReference type="EMBL" id="JAPOHD010000061">
    <property type="protein sequence ID" value="MCY1722630.1"/>
    <property type="molecule type" value="Genomic_DNA"/>
</dbReference>
<dbReference type="Pfam" id="PF13715">
    <property type="entry name" value="CarbopepD_reg_2"/>
    <property type="match status" value="1"/>
</dbReference>
<proteinExistence type="predicted"/>
<organism evidence="1 2">
    <name type="scientific">Draconibacterium aestuarii</name>
    <dbReference type="NCBI Taxonomy" id="2998507"/>
    <lineage>
        <taxon>Bacteria</taxon>
        <taxon>Pseudomonadati</taxon>
        <taxon>Bacteroidota</taxon>
        <taxon>Bacteroidia</taxon>
        <taxon>Marinilabiliales</taxon>
        <taxon>Prolixibacteraceae</taxon>
        <taxon>Draconibacterium</taxon>
    </lineage>
</organism>
<gene>
    <name evidence="1" type="ORF">OU798_19930</name>
</gene>
<name>A0A9X3FGA8_9BACT</name>